<dbReference type="InterPro" id="IPR018060">
    <property type="entry name" value="HTH_AraC"/>
</dbReference>
<proteinExistence type="predicted"/>
<dbReference type="Pfam" id="PF12833">
    <property type="entry name" value="HTH_18"/>
    <property type="match status" value="1"/>
</dbReference>
<dbReference type="EMBL" id="BAAARV010000036">
    <property type="protein sequence ID" value="GAA2356068.1"/>
    <property type="molecule type" value="Genomic_DNA"/>
</dbReference>
<keyword evidence="1" id="KW-0805">Transcription regulation</keyword>
<keyword evidence="2" id="KW-0238">DNA-binding</keyword>
<organism evidence="5 6">
    <name type="scientific">Dactylosporangium salmoneum</name>
    <dbReference type="NCBI Taxonomy" id="53361"/>
    <lineage>
        <taxon>Bacteria</taxon>
        <taxon>Bacillati</taxon>
        <taxon>Actinomycetota</taxon>
        <taxon>Actinomycetes</taxon>
        <taxon>Micromonosporales</taxon>
        <taxon>Micromonosporaceae</taxon>
        <taxon>Dactylosporangium</taxon>
    </lineage>
</organism>
<protein>
    <submittedName>
        <fullName evidence="5">AraC family transcriptional regulator</fullName>
    </submittedName>
</protein>
<keyword evidence="6" id="KW-1185">Reference proteome</keyword>
<dbReference type="InterPro" id="IPR009057">
    <property type="entry name" value="Homeodomain-like_sf"/>
</dbReference>
<dbReference type="SMART" id="SM00342">
    <property type="entry name" value="HTH_ARAC"/>
    <property type="match status" value="1"/>
</dbReference>
<feature type="domain" description="HTH araC/xylS-type" evidence="4">
    <location>
        <begin position="190"/>
        <end position="288"/>
    </location>
</feature>
<comment type="caution">
    <text evidence="5">The sequence shown here is derived from an EMBL/GenBank/DDBJ whole genome shotgun (WGS) entry which is preliminary data.</text>
</comment>
<dbReference type="PROSITE" id="PS01124">
    <property type="entry name" value="HTH_ARAC_FAMILY_2"/>
    <property type="match status" value="1"/>
</dbReference>
<dbReference type="SUPFAM" id="SSF51215">
    <property type="entry name" value="Regulatory protein AraC"/>
    <property type="match status" value="1"/>
</dbReference>
<dbReference type="Gene3D" id="1.10.10.60">
    <property type="entry name" value="Homeodomain-like"/>
    <property type="match status" value="1"/>
</dbReference>
<dbReference type="SUPFAM" id="SSF46689">
    <property type="entry name" value="Homeodomain-like"/>
    <property type="match status" value="1"/>
</dbReference>
<dbReference type="RefSeq" id="WP_344614800.1">
    <property type="nucleotide sequence ID" value="NZ_BAAARV010000036.1"/>
</dbReference>
<evidence type="ECO:0000256" key="1">
    <source>
        <dbReference type="ARBA" id="ARBA00023015"/>
    </source>
</evidence>
<dbReference type="Proteomes" id="UP001501444">
    <property type="component" value="Unassembled WGS sequence"/>
</dbReference>
<evidence type="ECO:0000256" key="2">
    <source>
        <dbReference type="ARBA" id="ARBA00023125"/>
    </source>
</evidence>
<dbReference type="PANTHER" id="PTHR43280">
    <property type="entry name" value="ARAC-FAMILY TRANSCRIPTIONAL REGULATOR"/>
    <property type="match status" value="1"/>
</dbReference>
<evidence type="ECO:0000313" key="6">
    <source>
        <dbReference type="Proteomes" id="UP001501444"/>
    </source>
</evidence>
<accession>A0ABN3GMR4</accession>
<dbReference type="PANTHER" id="PTHR43280:SF32">
    <property type="entry name" value="TRANSCRIPTIONAL REGULATORY PROTEIN"/>
    <property type="match status" value="1"/>
</dbReference>
<evidence type="ECO:0000256" key="3">
    <source>
        <dbReference type="ARBA" id="ARBA00023163"/>
    </source>
</evidence>
<gene>
    <name evidence="5" type="ORF">GCM10010170_048780</name>
</gene>
<name>A0ABN3GMR4_9ACTN</name>
<dbReference type="InterPro" id="IPR037923">
    <property type="entry name" value="HTH-like"/>
</dbReference>
<evidence type="ECO:0000313" key="5">
    <source>
        <dbReference type="EMBL" id="GAA2356068.1"/>
    </source>
</evidence>
<evidence type="ECO:0000259" key="4">
    <source>
        <dbReference type="PROSITE" id="PS01124"/>
    </source>
</evidence>
<reference evidence="5 6" key="1">
    <citation type="journal article" date="2019" name="Int. J. Syst. Evol. Microbiol.">
        <title>The Global Catalogue of Microorganisms (GCM) 10K type strain sequencing project: providing services to taxonomists for standard genome sequencing and annotation.</title>
        <authorList>
            <consortium name="The Broad Institute Genomics Platform"/>
            <consortium name="The Broad Institute Genome Sequencing Center for Infectious Disease"/>
            <person name="Wu L."/>
            <person name="Ma J."/>
        </authorList>
    </citation>
    <scope>NUCLEOTIDE SEQUENCE [LARGE SCALE GENOMIC DNA]</scope>
    <source>
        <strain evidence="5 6">JCM 3272</strain>
    </source>
</reference>
<sequence>MVKNRHHDIPELGFASPVGTPAGIEVMTFTELRSRVGGRALGAPRRPAFHQLLNLSRGALHHTVDFTDYTVEPGSWLWIRPGQVQQWGDLQLTEGTLILFEQDFLDPATATTARLDDPYAPLVYEPGHDQLQSLRDAADHLGRAFGAVGQLPLDVQQTVLRHLLAVLVLRLAHLAAPAGAVVPEPGDTFVRFRTAVEVEFTRTRRLKDYADALRYDPRTLSRATQAATGVNAKEFIDRRVVLEAKRLLAHSDHTAAQIAAHLGFSSATNFSKYFHQRTGTTPIAFRANVRGG</sequence>
<keyword evidence="3" id="KW-0804">Transcription</keyword>